<evidence type="ECO:0000313" key="1">
    <source>
        <dbReference type="EMBL" id="GAI29772.1"/>
    </source>
</evidence>
<reference evidence="1" key="1">
    <citation type="journal article" date="2014" name="Front. Microbiol.">
        <title>High frequency of phylogenetically diverse reductive dehalogenase-homologous genes in deep subseafloor sedimentary metagenomes.</title>
        <authorList>
            <person name="Kawai M."/>
            <person name="Futagami T."/>
            <person name="Toyoda A."/>
            <person name="Takaki Y."/>
            <person name="Nishi S."/>
            <person name="Hori S."/>
            <person name="Arai W."/>
            <person name="Tsubouchi T."/>
            <person name="Morono Y."/>
            <person name="Uchiyama I."/>
            <person name="Ito T."/>
            <person name="Fujiyama A."/>
            <person name="Inagaki F."/>
            <person name="Takami H."/>
        </authorList>
    </citation>
    <scope>NUCLEOTIDE SEQUENCE</scope>
    <source>
        <strain evidence="1">Expedition CK06-06</strain>
    </source>
</reference>
<feature type="non-terminal residue" evidence="1">
    <location>
        <position position="39"/>
    </location>
</feature>
<proteinExistence type="predicted"/>
<dbReference type="EMBL" id="BARV01019330">
    <property type="protein sequence ID" value="GAI29772.1"/>
    <property type="molecule type" value="Genomic_DNA"/>
</dbReference>
<dbReference type="AlphaFoldDB" id="X1MDP3"/>
<comment type="caution">
    <text evidence="1">The sequence shown here is derived from an EMBL/GenBank/DDBJ whole genome shotgun (WGS) entry which is preliminary data.</text>
</comment>
<gene>
    <name evidence="1" type="ORF">S06H3_32500</name>
</gene>
<protein>
    <submittedName>
        <fullName evidence="1">Uncharacterized protein</fullName>
    </submittedName>
</protein>
<sequence length="39" mass="4464">MAKLDLNRVPMPKQEPLVRAKNFNEVALGYSEEQALYEA</sequence>
<accession>X1MDP3</accession>
<name>X1MDP3_9ZZZZ</name>
<organism evidence="1">
    <name type="scientific">marine sediment metagenome</name>
    <dbReference type="NCBI Taxonomy" id="412755"/>
    <lineage>
        <taxon>unclassified sequences</taxon>
        <taxon>metagenomes</taxon>
        <taxon>ecological metagenomes</taxon>
    </lineage>
</organism>